<name>A0A392MDR8_9FABA</name>
<feature type="non-terminal residue" evidence="2">
    <location>
        <position position="55"/>
    </location>
</feature>
<protein>
    <submittedName>
        <fullName evidence="2">Uncharacterized protein</fullName>
    </submittedName>
</protein>
<accession>A0A392MDR8</accession>
<gene>
    <name evidence="2" type="ORF">A2U01_0005756</name>
</gene>
<organism evidence="2 3">
    <name type="scientific">Trifolium medium</name>
    <dbReference type="NCBI Taxonomy" id="97028"/>
    <lineage>
        <taxon>Eukaryota</taxon>
        <taxon>Viridiplantae</taxon>
        <taxon>Streptophyta</taxon>
        <taxon>Embryophyta</taxon>
        <taxon>Tracheophyta</taxon>
        <taxon>Spermatophyta</taxon>
        <taxon>Magnoliopsida</taxon>
        <taxon>eudicotyledons</taxon>
        <taxon>Gunneridae</taxon>
        <taxon>Pentapetalae</taxon>
        <taxon>rosids</taxon>
        <taxon>fabids</taxon>
        <taxon>Fabales</taxon>
        <taxon>Fabaceae</taxon>
        <taxon>Papilionoideae</taxon>
        <taxon>50 kb inversion clade</taxon>
        <taxon>NPAAA clade</taxon>
        <taxon>Hologalegina</taxon>
        <taxon>IRL clade</taxon>
        <taxon>Trifolieae</taxon>
        <taxon>Trifolium</taxon>
    </lineage>
</organism>
<feature type="compositionally biased region" description="Low complexity" evidence="1">
    <location>
        <begin position="17"/>
        <end position="30"/>
    </location>
</feature>
<reference evidence="2 3" key="1">
    <citation type="journal article" date="2018" name="Front. Plant Sci.">
        <title>Red Clover (Trifolium pratense) and Zigzag Clover (T. medium) - A Picture of Genomic Similarities and Differences.</title>
        <authorList>
            <person name="Dluhosova J."/>
            <person name="Istvanek J."/>
            <person name="Nedelnik J."/>
            <person name="Repkova J."/>
        </authorList>
    </citation>
    <scope>NUCLEOTIDE SEQUENCE [LARGE SCALE GENOMIC DNA]</scope>
    <source>
        <strain evidence="3">cv. 10/8</strain>
        <tissue evidence="2">Leaf</tissue>
    </source>
</reference>
<sequence>MKSQASPQTSNMLLVASTRSSPRTQSPTQTMADCMDSDSVNSNFPCSRAVGHFIA</sequence>
<proteinExistence type="predicted"/>
<dbReference type="Proteomes" id="UP000265520">
    <property type="component" value="Unassembled WGS sequence"/>
</dbReference>
<evidence type="ECO:0000313" key="3">
    <source>
        <dbReference type="Proteomes" id="UP000265520"/>
    </source>
</evidence>
<keyword evidence="3" id="KW-1185">Reference proteome</keyword>
<evidence type="ECO:0000313" key="2">
    <source>
        <dbReference type="EMBL" id="MCH84918.1"/>
    </source>
</evidence>
<feature type="compositionally biased region" description="Polar residues" evidence="1">
    <location>
        <begin position="1"/>
        <end position="12"/>
    </location>
</feature>
<dbReference type="AlphaFoldDB" id="A0A392MDR8"/>
<comment type="caution">
    <text evidence="2">The sequence shown here is derived from an EMBL/GenBank/DDBJ whole genome shotgun (WGS) entry which is preliminary data.</text>
</comment>
<evidence type="ECO:0000256" key="1">
    <source>
        <dbReference type="SAM" id="MobiDB-lite"/>
    </source>
</evidence>
<dbReference type="EMBL" id="LXQA010007589">
    <property type="protein sequence ID" value="MCH84918.1"/>
    <property type="molecule type" value="Genomic_DNA"/>
</dbReference>
<feature type="region of interest" description="Disordered" evidence="1">
    <location>
        <begin position="1"/>
        <end position="36"/>
    </location>
</feature>